<sequence>MVLWSCSDQEYDDYKKFADGGEINYTEKVDSLKSFSGKNRIMLQGIIDADPKITEFRVFWNDGRDSVSVPITRSGGVDTLEVTIADIPENIYNFQIRTYDAAGNKSLVSNVTGAVYGERYQNTLFNRPVLANDLVSGTLTISYASMDLTTGVIGTEVLLDGASEPIFVPIDSEEYEISDYVVNSSYKYRTLFLPEETAIDTFYTDYISFTPIPKPILVNAKAPFATVKRGGEVGANNRWGTLADWTTNDAAKTFGNPPVGGFDDNEGLAAMGQESWGSPLIRNGKIYQQVEVKEASYALNVFVRNGNKLNEAGTKVYLAIVDGDGLPDVDNIVDNPIVLGYKRITGTGDYVLNFDANQDMTVSVGIVTDFTIDQSYWKIMSWDIVVQN</sequence>
<evidence type="ECO:0000259" key="1">
    <source>
        <dbReference type="Pfam" id="PF16405"/>
    </source>
</evidence>
<proteinExistence type="predicted"/>
<comment type="caution">
    <text evidence="2">The sequence shown here is derived from an EMBL/GenBank/DDBJ whole genome shotgun (WGS) entry which is preliminary data.</text>
</comment>
<name>A0A2G1VQN1_9FLAO</name>
<reference evidence="2 3" key="1">
    <citation type="submission" date="2017-08" db="EMBL/GenBank/DDBJ databases">
        <title>The whole genome shortgun sequences of strain Leeuwenhoekiella nanhaiensis G18 from the South China Sea.</title>
        <authorList>
            <person name="Liu Q."/>
        </authorList>
    </citation>
    <scope>NUCLEOTIDE SEQUENCE [LARGE SCALE GENOMIC DNA]</scope>
    <source>
        <strain evidence="2 3">G18</strain>
    </source>
</reference>
<dbReference type="InterPro" id="IPR032181">
    <property type="entry name" value="DUF5013"/>
</dbReference>
<accession>A0A2G1VQN1</accession>
<dbReference type="EMBL" id="NQXA01000010">
    <property type="protein sequence ID" value="PHQ29063.1"/>
    <property type="molecule type" value="Genomic_DNA"/>
</dbReference>
<feature type="domain" description="DUF5013" evidence="1">
    <location>
        <begin position="219"/>
        <end position="365"/>
    </location>
</feature>
<gene>
    <name evidence="2" type="ORF">CJ305_12140</name>
</gene>
<dbReference type="Pfam" id="PF16389">
    <property type="entry name" value="DUF4998"/>
    <property type="match status" value="1"/>
</dbReference>
<organism evidence="2 3">
    <name type="scientific">Leeuwenhoekiella nanhaiensis</name>
    <dbReference type="NCBI Taxonomy" id="1655491"/>
    <lineage>
        <taxon>Bacteria</taxon>
        <taxon>Pseudomonadati</taxon>
        <taxon>Bacteroidota</taxon>
        <taxon>Flavobacteriia</taxon>
        <taxon>Flavobacteriales</taxon>
        <taxon>Flavobacteriaceae</taxon>
        <taxon>Leeuwenhoekiella</taxon>
    </lineage>
</organism>
<dbReference type="OrthoDB" id="9794261at2"/>
<dbReference type="AlphaFoldDB" id="A0A2G1VQN1"/>
<dbReference type="Proteomes" id="UP000229433">
    <property type="component" value="Unassembled WGS sequence"/>
</dbReference>
<evidence type="ECO:0000313" key="3">
    <source>
        <dbReference type="Proteomes" id="UP000229433"/>
    </source>
</evidence>
<dbReference type="Pfam" id="PF16405">
    <property type="entry name" value="DUF5013"/>
    <property type="match status" value="1"/>
</dbReference>
<protein>
    <recommendedName>
        <fullName evidence="1">DUF5013 domain-containing protein</fullName>
    </recommendedName>
</protein>
<keyword evidence="3" id="KW-1185">Reference proteome</keyword>
<evidence type="ECO:0000313" key="2">
    <source>
        <dbReference type="EMBL" id="PHQ29063.1"/>
    </source>
</evidence>